<dbReference type="RefSeq" id="WP_007490672.1">
    <property type="nucleotide sequence ID" value="NZ_AGBF01000001.1"/>
</dbReference>
<dbReference type="PANTHER" id="PTHR45947:SF13">
    <property type="entry name" value="TRANSFERASE"/>
    <property type="match status" value="1"/>
</dbReference>
<feature type="domain" description="Glycosyltransferase subfamily 4-like N-terminal" evidence="4">
    <location>
        <begin position="17"/>
        <end position="171"/>
    </location>
</feature>
<dbReference type="AlphaFoldDB" id="G2G3Z5"/>
<dbReference type="OrthoDB" id="3514322at2"/>
<dbReference type="Gene3D" id="3.40.50.2000">
    <property type="entry name" value="Glycogen Phosphorylase B"/>
    <property type="match status" value="2"/>
</dbReference>
<reference evidence="5 6" key="1">
    <citation type="submission" date="2011-08" db="EMBL/GenBank/DDBJ databases">
        <authorList>
            <person name="Lin Y."/>
            <person name="Hao X."/>
            <person name="Johnstone L."/>
            <person name="Miller S.J."/>
            <person name="Wei G."/>
            <person name="Rensing C."/>
        </authorList>
    </citation>
    <scope>NUCLEOTIDE SEQUENCE [LARGE SCALE GENOMIC DNA]</scope>
    <source>
        <strain evidence="5 6">K42</strain>
    </source>
</reference>
<dbReference type="InterPro" id="IPR001296">
    <property type="entry name" value="Glyco_trans_1"/>
</dbReference>
<dbReference type="SUPFAM" id="SSF53756">
    <property type="entry name" value="UDP-Glycosyltransferase/glycogen phosphorylase"/>
    <property type="match status" value="1"/>
</dbReference>
<keyword evidence="2 5" id="KW-0808">Transferase</keyword>
<dbReference type="CDD" id="cd03801">
    <property type="entry name" value="GT4_PimA-like"/>
    <property type="match status" value="1"/>
</dbReference>
<organism evidence="5 6">
    <name type="scientific">Streptomyces zinciresistens K42</name>
    <dbReference type="NCBI Taxonomy" id="700597"/>
    <lineage>
        <taxon>Bacteria</taxon>
        <taxon>Bacillati</taxon>
        <taxon>Actinomycetota</taxon>
        <taxon>Actinomycetes</taxon>
        <taxon>Kitasatosporales</taxon>
        <taxon>Streptomycetaceae</taxon>
        <taxon>Streptomyces</taxon>
    </lineage>
</organism>
<dbReference type="GO" id="GO:1901137">
    <property type="term" value="P:carbohydrate derivative biosynthetic process"/>
    <property type="evidence" value="ECO:0007669"/>
    <property type="project" value="UniProtKB-ARBA"/>
</dbReference>
<evidence type="ECO:0000256" key="2">
    <source>
        <dbReference type="ARBA" id="ARBA00022679"/>
    </source>
</evidence>
<evidence type="ECO:0000313" key="6">
    <source>
        <dbReference type="Proteomes" id="UP000004217"/>
    </source>
</evidence>
<dbReference type="PATRIC" id="fig|700597.3.peg.185"/>
<dbReference type="Pfam" id="PF13439">
    <property type="entry name" value="Glyco_transf_4"/>
    <property type="match status" value="1"/>
</dbReference>
<comment type="caution">
    <text evidence="5">The sequence shown here is derived from an EMBL/GenBank/DDBJ whole genome shotgun (WGS) entry which is preliminary data.</text>
</comment>
<dbReference type="EMBL" id="AGBF01000001">
    <property type="protein sequence ID" value="EGX61891.1"/>
    <property type="molecule type" value="Genomic_DNA"/>
</dbReference>
<dbReference type="PANTHER" id="PTHR45947">
    <property type="entry name" value="SULFOQUINOVOSYL TRANSFERASE SQD2"/>
    <property type="match status" value="1"/>
</dbReference>
<gene>
    <name evidence="5" type="ORF">SZN_00980</name>
</gene>
<dbReference type="InterPro" id="IPR050194">
    <property type="entry name" value="Glycosyltransferase_grp1"/>
</dbReference>
<feature type="domain" description="Glycosyl transferase family 1" evidence="3">
    <location>
        <begin position="196"/>
        <end position="349"/>
    </location>
</feature>
<evidence type="ECO:0000259" key="4">
    <source>
        <dbReference type="Pfam" id="PF13439"/>
    </source>
</evidence>
<dbReference type="Proteomes" id="UP000004217">
    <property type="component" value="Unassembled WGS sequence"/>
</dbReference>
<name>G2G3Z5_9ACTN</name>
<dbReference type="Pfam" id="PF00534">
    <property type="entry name" value="Glycos_transf_1"/>
    <property type="match status" value="1"/>
</dbReference>
<dbReference type="InterPro" id="IPR028098">
    <property type="entry name" value="Glyco_trans_4-like_N"/>
</dbReference>
<accession>G2G3Z5</accession>
<keyword evidence="6" id="KW-1185">Reference proteome</keyword>
<evidence type="ECO:0000313" key="5">
    <source>
        <dbReference type="EMBL" id="EGX61891.1"/>
    </source>
</evidence>
<keyword evidence="1 5" id="KW-0328">Glycosyltransferase</keyword>
<evidence type="ECO:0000259" key="3">
    <source>
        <dbReference type="Pfam" id="PF00534"/>
    </source>
</evidence>
<proteinExistence type="predicted"/>
<sequence>MSTIAFCLLTYRPDHPSGIERSIAALVEGVRRLGHTPLILAAGPASPSDVAEPGMVRLDSVRLPRPALNDDVLRALADPQPVIEEVRGILARHQVDAVCWADTLWGLGYLNPVPDGVRSALMVHKIRRSSEDRWQQALAAVDVVCPASDYLAAEGAQAGLDTSRWVTVPNALLTDPAPVPADQREALRAAGPIRIASRVEPAKGLAELLKAMPADWGRPIELVLAEADFEFFPGMQRDVIAACKEQQAARPELIRILPALGWREVPQFLAGAAATVISSTEPETFCHTAAEALSVGTPVITFDFGNVPGMAGPAGRAVPLENGADALWKALRALLTSPDDYRAASQSAPDRVAAFNPAAAARTLLAALQI</sequence>
<evidence type="ECO:0000256" key="1">
    <source>
        <dbReference type="ARBA" id="ARBA00022676"/>
    </source>
</evidence>
<protein>
    <submittedName>
        <fullName evidence="5">Galactosyltransferase</fullName>
    </submittedName>
</protein>
<dbReference type="GO" id="GO:0016757">
    <property type="term" value="F:glycosyltransferase activity"/>
    <property type="evidence" value="ECO:0007669"/>
    <property type="project" value="UniProtKB-KW"/>
</dbReference>